<comment type="caution">
    <text evidence="1">The sequence shown here is derived from an EMBL/GenBank/DDBJ whole genome shotgun (WGS) entry which is preliminary data.</text>
</comment>
<dbReference type="SUPFAM" id="SSF46955">
    <property type="entry name" value="Putative DNA-binding domain"/>
    <property type="match status" value="1"/>
</dbReference>
<dbReference type="EMBL" id="JBEQNB010000024">
    <property type="protein sequence ID" value="MES0838094.1"/>
    <property type="molecule type" value="Genomic_DNA"/>
</dbReference>
<dbReference type="RefSeq" id="WP_344178961.1">
    <property type="nucleotide sequence ID" value="NZ_JBEQNA010000021.1"/>
</dbReference>
<organism evidence="1 2">
    <name type="scientific">Nocardiopsis tropica</name>
    <dbReference type="NCBI Taxonomy" id="109330"/>
    <lineage>
        <taxon>Bacteria</taxon>
        <taxon>Bacillati</taxon>
        <taxon>Actinomycetota</taxon>
        <taxon>Actinomycetes</taxon>
        <taxon>Streptosporangiales</taxon>
        <taxon>Nocardiopsidaceae</taxon>
        <taxon>Nocardiopsis</taxon>
    </lineage>
</organism>
<sequence>MESRHLTPEELAERWRSKVQTLANMRYRGDGPRWIKCGRLVRYRLADVKAYEESKAQGGAAA</sequence>
<proteinExistence type="predicted"/>
<keyword evidence="2" id="KW-1185">Reference proteome</keyword>
<protein>
    <submittedName>
        <fullName evidence="1">Helix-turn-helix domain-containing protein</fullName>
    </submittedName>
</protein>
<name>A0ABV2A6D1_9ACTN</name>
<evidence type="ECO:0000313" key="2">
    <source>
        <dbReference type="Proteomes" id="UP001432401"/>
    </source>
</evidence>
<gene>
    <name evidence="1" type="ORF">ABUK86_30275</name>
</gene>
<evidence type="ECO:0000313" key="1">
    <source>
        <dbReference type="EMBL" id="MES0838094.1"/>
    </source>
</evidence>
<accession>A0ABV2A6D1</accession>
<reference evidence="1 2" key="1">
    <citation type="submission" date="2024-06" db="EMBL/GenBank/DDBJ databases">
        <authorList>
            <person name="Bataeva Y.V."/>
            <person name="Grigorian L.N."/>
            <person name="Solomentsev V.I."/>
        </authorList>
    </citation>
    <scope>NUCLEOTIDE SEQUENCE [LARGE SCALE GENOMIC DNA]</scope>
    <source>
        <strain evidence="2">SCPM-O-B-12605 (RCAM04882)</strain>
    </source>
</reference>
<dbReference type="Proteomes" id="UP001432401">
    <property type="component" value="Unassembled WGS sequence"/>
</dbReference>
<dbReference type="InterPro" id="IPR009061">
    <property type="entry name" value="DNA-bd_dom_put_sf"/>
</dbReference>